<accession>A0ACC0XGG5</accession>
<keyword evidence="2" id="KW-1185">Reference proteome</keyword>
<dbReference type="EMBL" id="CM047747">
    <property type="protein sequence ID" value="KAJ0017200.1"/>
    <property type="molecule type" value="Genomic_DNA"/>
</dbReference>
<evidence type="ECO:0000313" key="1">
    <source>
        <dbReference type="EMBL" id="KAJ0017200.1"/>
    </source>
</evidence>
<gene>
    <name evidence="1" type="ORF">Pint_09850</name>
</gene>
<name>A0ACC0XGG5_9ROSI</name>
<dbReference type="Proteomes" id="UP001163603">
    <property type="component" value="Chromosome 12"/>
</dbReference>
<reference evidence="2" key="1">
    <citation type="journal article" date="2023" name="G3 (Bethesda)">
        <title>Genome assembly and association tests identify interacting loci associated with vigor, precocity, and sex in interspecific pistachio rootstocks.</title>
        <authorList>
            <person name="Palmer W."/>
            <person name="Jacygrad E."/>
            <person name="Sagayaradj S."/>
            <person name="Cavanaugh K."/>
            <person name="Han R."/>
            <person name="Bertier L."/>
            <person name="Beede B."/>
            <person name="Kafkas S."/>
            <person name="Golino D."/>
            <person name="Preece J."/>
            <person name="Michelmore R."/>
        </authorList>
    </citation>
    <scope>NUCLEOTIDE SEQUENCE [LARGE SCALE GENOMIC DNA]</scope>
</reference>
<proteinExistence type="predicted"/>
<sequence length="387" mass="42829">MNWTRGRIIGRGSSAAVSIATDDRTGEVFAVKSAEVSNSELLKREQGILSTLMCPQIVAYKGCDISSENGKLLYNLFLEYAPGGTLIDAIHQRGGGGGLDEARIRSYTRAMLQGLEYLHCGSMRLSRADWPSTMPISGTPIYMAPEVARGEEQDFPADVWALGCTVVEMATGQAPWVNLSDPVSALYKIGFSSDVPEIPRFMSKQGKDFVEKCLKRDPLERWSASELLKHDFVNKLDSFLTEIDINELETPTSVLDQGFWHSMEEGLETTWNSTQKSSNSTSPKERIRQLSEGSSEMLNWAWDETWVTVRRSNSSKEPEAATVSQNCFLSCDNEATSSSGGDSIWVLQEYISDIPNEPIRITEITTCNSNSTSPRAIYLALFLSGLE</sequence>
<organism evidence="1 2">
    <name type="scientific">Pistacia integerrima</name>
    <dbReference type="NCBI Taxonomy" id="434235"/>
    <lineage>
        <taxon>Eukaryota</taxon>
        <taxon>Viridiplantae</taxon>
        <taxon>Streptophyta</taxon>
        <taxon>Embryophyta</taxon>
        <taxon>Tracheophyta</taxon>
        <taxon>Spermatophyta</taxon>
        <taxon>Magnoliopsida</taxon>
        <taxon>eudicotyledons</taxon>
        <taxon>Gunneridae</taxon>
        <taxon>Pentapetalae</taxon>
        <taxon>rosids</taxon>
        <taxon>malvids</taxon>
        <taxon>Sapindales</taxon>
        <taxon>Anacardiaceae</taxon>
        <taxon>Pistacia</taxon>
    </lineage>
</organism>
<comment type="caution">
    <text evidence="1">The sequence shown here is derived from an EMBL/GenBank/DDBJ whole genome shotgun (WGS) entry which is preliminary data.</text>
</comment>
<protein>
    <submittedName>
        <fullName evidence="1">Uncharacterized protein</fullName>
    </submittedName>
</protein>
<evidence type="ECO:0000313" key="2">
    <source>
        <dbReference type="Proteomes" id="UP001163603"/>
    </source>
</evidence>